<keyword evidence="2" id="KW-1185">Reference proteome</keyword>
<organism evidence="1 2">
    <name type="scientific">Pseudovibrio brasiliensis</name>
    <dbReference type="NCBI Taxonomy" id="1898042"/>
    <lineage>
        <taxon>Bacteria</taxon>
        <taxon>Pseudomonadati</taxon>
        <taxon>Pseudomonadota</taxon>
        <taxon>Alphaproteobacteria</taxon>
        <taxon>Hyphomicrobiales</taxon>
        <taxon>Stappiaceae</taxon>
        <taxon>Pseudovibrio</taxon>
    </lineage>
</organism>
<accession>A0ABX8AQI6</accession>
<reference evidence="1 2" key="1">
    <citation type="journal article" date="2021" name="Angew. Chem. Int. Ed. Engl.">
        <title>A novel family of nonribosomal peptides modulate collective behavior in Pseudovibrio bacteria isolated from marine sponges.</title>
        <authorList>
            <person name="Ioca L.P."/>
            <person name="Dai Y."/>
            <person name="Kunakom S."/>
            <person name="Diaz-Espinosa J."/>
            <person name="Krunic A."/>
            <person name="Crnkovic C.M."/>
            <person name="Orjala J."/>
            <person name="Sanchez L.M."/>
            <person name="Ferreira A.G."/>
            <person name="Berlinck R.G.S."/>
            <person name="Eustaquio A.S."/>
        </authorList>
    </citation>
    <scope>NUCLEOTIDE SEQUENCE [LARGE SCALE GENOMIC DNA]</scope>
    <source>
        <strain evidence="1 2">Ab134</strain>
    </source>
</reference>
<sequence length="254" mass="29241">MFRNFQKRQTSLLRAKAILGVFDQSAEAFIFPMLDNGYVYLAASRLSLFRSDEHWAAVFELFGFSPRAGHPDLSIVTIGSKLHDRDKPSDYMSEEAYNNYLKNNPHWEVRKFSPISNEAWKDERNPEFVAEQGEIILRGLSLEIPQVSAYAAKHVILEEEQPAAFELCRYLAFDHREALLATKAERSVSVPPEMKQIMLLDEWHHPDLVNGQAPSQTKTFQMLASVLEWNAPELYSVEEPLNNHWKYWPEGGSL</sequence>
<evidence type="ECO:0008006" key="3">
    <source>
        <dbReference type="Google" id="ProtNLM"/>
    </source>
</evidence>
<dbReference type="InterPro" id="IPR054272">
    <property type="entry name" value="DUF7003"/>
</dbReference>
<dbReference type="RefSeq" id="WP_075700304.1">
    <property type="nucleotide sequence ID" value="NZ_CP074126.1"/>
</dbReference>
<gene>
    <name evidence="1" type="ORF">KGB56_05340</name>
</gene>
<proteinExistence type="predicted"/>
<dbReference type="EMBL" id="CP074126">
    <property type="protein sequence ID" value="QUS56848.1"/>
    <property type="molecule type" value="Genomic_DNA"/>
</dbReference>
<name>A0ABX8AQI6_9HYPH</name>
<dbReference type="Pfam" id="PF22535">
    <property type="entry name" value="DUF7003"/>
    <property type="match status" value="1"/>
</dbReference>
<evidence type="ECO:0000313" key="1">
    <source>
        <dbReference type="EMBL" id="QUS56848.1"/>
    </source>
</evidence>
<protein>
    <recommendedName>
        <fullName evidence="3">SapC</fullName>
    </recommendedName>
</protein>
<dbReference type="Proteomes" id="UP000680706">
    <property type="component" value="Chromosome"/>
</dbReference>
<evidence type="ECO:0000313" key="2">
    <source>
        <dbReference type="Proteomes" id="UP000680706"/>
    </source>
</evidence>